<gene>
    <name evidence="2" type="ORF">SDC9_171228</name>
</gene>
<sequence length="56" mass="6121">MKVIKEIMPTTLSIGIQVESHLISLPPVEKTRVIGTTKSHMDNVPAKSNGLRTPLL</sequence>
<feature type="region of interest" description="Disordered" evidence="1">
    <location>
        <begin position="36"/>
        <end position="56"/>
    </location>
</feature>
<organism evidence="2">
    <name type="scientific">bioreactor metagenome</name>
    <dbReference type="NCBI Taxonomy" id="1076179"/>
    <lineage>
        <taxon>unclassified sequences</taxon>
        <taxon>metagenomes</taxon>
        <taxon>ecological metagenomes</taxon>
    </lineage>
</organism>
<evidence type="ECO:0000256" key="1">
    <source>
        <dbReference type="SAM" id="MobiDB-lite"/>
    </source>
</evidence>
<name>A0A645GB24_9ZZZZ</name>
<proteinExistence type="predicted"/>
<protein>
    <submittedName>
        <fullName evidence="2">Uncharacterized protein</fullName>
    </submittedName>
</protein>
<evidence type="ECO:0000313" key="2">
    <source>
        <dbReference type="EMBL" id="MPN23835.1"/>
    </source>
</evidence>
<reference evidence="2" key="1">
    <citation type="submission" date="2019-08" db="EMBL/GenBank/DDBJ databases">
        <authorList>
            <person name="Kucharzyk K."/>
            <person name="Murdoch R.W."/>
            <person name="Higgins S."/>
            <person name="Loffler F."/>
        </authorList>
    </citation>
    <scope>NUCLEOTIDE SEQUENCE</scope>
</reference>
<accession>A0A645GB24</accession>
<comment type="caution">
    <text evidence="2">The sequence shown here is derived from an EMBL/GenBank/DDBJ whole genome shotgun (WGS) entry which is preliminary data.</text>
</comment>
<dbReference type="EMBL" id="VSSQ01072456">
    <property type="protein sequence ID" value="MPN23835.1"/>
    <property type="molecule type" value="Genomic_DNA"/>
</dbReference>
<dbReference type="AlphaFoldDB" id="A0A645GB24"/>